<keyword evidence="4" id="KW-0175">Coiled coil</keyword>
<dbReference type="GO" id="GO:0016887">
    <property type="term" value="F:ATP hydrolysis activity"/>
    <property type="evidence" value="ECO:0007669"/>
    <property type="project" value="InterPro"/>
</dbReference>
<dbReference type="HOGENOM" id="CLU_374341_0_0_1"/>
<reference evidence="8 9" key="1">
    <citation type="journal article" date="2013" name="Curr. Biol.">
        <title>Shared signatures of parasitism and phylogenomics unite Cryptomycota and microsporidia.</title>
        <authorList>
            <person name="James T.Y."/>
            <person name="Pelin A."/>
            <person name="Bonen L."/>
            <person name="Ahrendt S."/>
            <person name="Sain D."/>
            <person name="Corradi N."/>
            <person name="Stajich J.E."/>
        </authorList>
    </citation>
    <scope>NUCLEOTIDE SEQUENCE [LARGE SCALE GENOMIC DNA]</scope>
    <source>
        <strain evidence="8 9">CSF55</strain>
    </source>
</reference>
<protein>
    <recommendedName>
        <fullName evidence="6">Peroxisomal ATPase PEX1</fullName>
    </recommendedName>
    <alternativeName>
        <fullName evidence="5">Peroxin-1</fullName>
    </alternativeName>
</protein>
<dbReference type="GO" id="GO:0007031">
    <property type="term" value="P:peroxisome organization"/>
    <property type="evidence" value="ECO:0007669"/>
    <property type="project" value="InterPro"/>
</dbReference>
<dbReference type="Proteomes" id="UP000030755">
    <property type="component" value="Unassembled WGS sequence"/>
</dbReference>
<dbReference type="SUPFAM" id="SSF54585">
    <property type="entry name" value="Cdc48 domain 2-like"/>
    <property type="match status" value="1"/>
</dbReference>
<dbReference type="InterPro" id="IPR015342">
    <property type="entry name" value="PEX1-N_C-lobe"/>
</dbReference>
<keyword evidence="9" id="KW-1185">Reference proteome</keyword>
<dbReference type="Gene3D" id="3.10.330.10">
    <property type="match status" value="1"/>
</dbReference>
<dbReference type="GO" id="GO:0005524">
    <property type="term" value="F:ATP binding"/>
    <property type="evidence" value="ECO:0007669"/>
    <property type="project" value="UniProtKB-KW"/>
</dbReference>
<evidence type="ECO:0000313" key="9">
    <source>
        <dbReference type="Proteomes" id="UP000030755"/>
    </source>
</evidence>
<proteinExistence type="inferred from homology"/>
<dbReference type="InterPro" id="IPR029067">
    <property type="entry name" value="CDC48_domain_2-like_sf"/>
</dbReference>
<sequence length="742" mass="85110">MVTLVLVHMWKLSKIVVGDLKGGFIALPFENTLNFNSGQIFVSVSLKPSINRETIYLVWNGECSFSHEGAIIIDCEFSKKIGVNTGDEVFYEILELVPQSCSQVLLRPVEEIDWQIIENNSEFLEDEFLRQVRIIRKGQVIPIRVFKNIINIEVVTFDSNENVAILNSGTELIIMSQEKTNKKIQKETFQSSFDAQVFSVDTNDSLGANECRVNYKSNTKYVLARFISYFSFNYKEIVLNVLNDETLEEGKIVISKKIALLNQIFKNDLVVIKPIDQNALAKISECVIESSNENLSLSSPLTLTKGVDYSFGDSIIRLNHSEENKLHCIIENATHKFNPRLKKIENHLNLDENIEFNKKFKNFIVNGRFKELNEMTFLKIIHQFHNHYPHLKVTFVNCKHVSMSEFLKLFKLSQLVRRPTLLCLFNAHFWVVKEPNFIELISNLSFSAALIGLDASHCSENLKNTKDFYQISLIKKSSIPEEIEKVEVVGLHNQTQQLEKLVVWPAIYQRLFKESKIDPPNGVLFYGFSGTGKTLMHKFLKSFKLPVYYIKGPELLDKYIGGSEKGIRDLFSKAKSNSPSVIFFDEFEALAPKRGLDSSGVTDRVVNQLLTELDGFEERKNVLVVAASNRPDLIDSAVLRPGRLGVKIFFDLPTKEERKQIILSLMATYSVENDHEALERLIDGTEMFSYSDIQSLFQNCYLNLIHEKQKIKLEMILDEAQNLQLNETFHKSLNDSRRMYSV</sequence>
<keyword evidence="3" id="KW-0067">ATP-binding</keyword>
<dbReference type="SMART" id="SM00382">
    <property type="entry name" value="AAA"/>
    <property type="match status" value="1"/>
</dbReference>
<dbReference type="FunFam" id="3.40.50.300:FF:001025">
    <property type="entry name" value="ATPase family, AAA domain-containing 2B"/>
    <property type="match status" value="1"/>
</dbReference>
<dbReference type="Gene3D" id="3.40.50.300">
    <property type="entry name" value="P-loop containing nucleotide triphosphate hydrolases"/>
    <property type="match status" value="1"/>
</dbReference>
<keyword evidence="2" id="KW-0547">Nucleotide-binding</keyword>
<dbReference type="STRING" id="988480.A0A075B353"/>
<dbReference type="OrthoDB" id="2187at2759"/>
<accession>A0A075B353</accession>
<dbReference type="PANTHER" id="PTHR23077">
    <property type="entry name" value="AAA-FAMILY ATPASE"/>
    <property type="match status" value="1"/>
</dbReference>
<dbReference type="InterPro" id="IPR050168">
    <property type="entry name" value="AAA_ATPase_domain"/>
</dbReference>
<comment type="similarity">
    <text evidence="1">Belongs to the AAA ATPase family.</text>
</comment>
<feature type="domain" description="AAA+ ATPase" evidence="7">
    <location>
        <begin position="519"/>
        <end position="654"/>
    </location>
</feature>
<dbReference type="SUPFAM" id="SSF52540">
    <property type="entry name" value="P-loop containing nucleoside triphosphate hydrolases"/>
    <property type="match status" value="1"/>
</dbReference>
<evidence type="ECO:0000256" key="4">
    <source>
        <dbReference type="ARBA" id="ARBA00023054"/>
    </source>
</evidence>
<dbReference type="AlphaFoldDB" id="A0A075B353"/>
<dbReference type="PANTHER" id="PTHR23077:SF171">
    <property type="entry name" value="NUCLEAR VALOSIN-CONTAINING PROTEIN-LIKE"/>
    <property type="match status" value="1"/>
</dbReference>
<evidence type="ECO:0000259" key="7">
    <source>
        <dbReference type="SMART" id="SM00382"/>
    </source>
</evidence>
<dbReference type="GO" id="GO:0005777">
    <property type="term" value="C:peroxisome"/>
    <property type="evidence" value="ECO:0007669"/>
    <property type="project" value="InterPro"/>
</dbReference>
<dbReference type="Pfam" id="PF09262">
    <property type="entry name" value="PEX-1N"/>
    <property type="match status" value="1"/>
</dbReference>
<dbReference type="InterPro" id="IPR003960">
    <property type="entry name" value="ATPase_AAA_CS"/>
</dbReference>
<evidence type="ECO:0000256" key="1">
    <source>
        <dbReference type="ARBA" id="ARBA00006914"/>
    </source>
</evidence>
<evidence type="ECO:0000256" key="5">
    <source>
        <dbReference type="ARBA" id="ARBA00032509"/>
    </source>
</evidence>
<evidence type="ECO:0000313" key="8">
    <source>
        <dbReference type="EMBL" id="EPZ35223.1"/>
    </source>
</evidence>
<dbReference type="PROSITE" id="PS00674">
    <property type="entry name" value="AAA"/>
    <property type="match status" value="1"/>
</dbReference>
<name>A0A075B353_ROZAC</name>
<dbReference type="InterPro" id="IPR003593">
    <property type="entry name" value="AAA+_ATPase"/>
</dbReference>
<gene>
    <name evidence="8" type="ORF">O9G_004702</name>
</gene>
<evidence type="ECO:0000256" key="6">
    <source>
        <dbReference type="ARBA" id="ARBA00034532"/>
    </source>
</evidence>
<dbReference type="InterPro" id="IPR027417">
    <property type="entry name" value="P-loop_NTPase"/>
</dbReference>
<dbReference type="Pfam" id="PF00004">
    <property type="entry name" value="AAA"/>
    <property type="match status" value="1"/>
</dbReference>
<evidence type="ECO:0000256" key="3">
    <source>
        <dbReference type="ARBA" id="ARBA00022840"/>
    </source>
</evidence>
<dbReference type="Gene3D" id="1.10.8.60">
    <property type="match status" value="1"/>
</dbReference>
<evidence type="ECO:0000256" key="2">
    <source>
        <dbReference type="ARBA" id="ARBA00022741"/>
    </source>
</evidence>
<organism evidence="8 9">
    <name type="scientific">Rozella allomycis (strain CSF55)</name>
    <dbReference type="NCBI Taxonomy" id="988480"/>
    <lineage>
        <taxon>Eukaryota</taxon>
        <taxon>Fungi</taxon>
        <taxon>Fungi incertae sedis</taxon>
        <taxon>Cryptomycota</taxon>
        <taxon>Cryptomycota incertae sedis</taxon>
        <taxon>Rozella</taxon>
    </lineage>
</organism>
<dbReference type="InterPro" id="IPR003959">
    <property type="entry name" value="ATPase_AAA_core"/>
</dbReference>
<dbReference type="EMBL" id="KE560852">
    <property type="protein sequence ID" value="EPZ35223.1"/>
    <property type="molecule type" value="Genomic_DNA"/>
</dbReference>